<feature type="coiled-coil region" evidence="1">
    <location>
        <begin position="113"/>
        <end position="221"/>
    </location>
</feature>
<keyword evidence="1" id="KW-0175">Coiled coil</keyword>
<reference evidence="3" key="1">
    <citation type="journal article" date="2020" name="Stud. Mycol.">
        <title>101 Dothideomycetes genomes: a test case for predicting lifestyles and emergence of pathogens.</title>
        <authorList>
            <person name="Haridas S."/>
            <person name="Albert R."/>
            <person name="Binder M."/>
            <person name="Bloem J."/>
            <person name="Labutti K."/>
            <person name="Salamov A."/>
            <person name="Andreopoulos B."/>
            <person name="Baker S."/>
            <person name="Barry K."/>
            <person name="Bills G."/>
            <person name="Bluhm B."/>
            <person name="Cannon C."/>
            <person name="Castanera R."/>
            <person name="Culley D."/>
            <person name="Daum C."/>
            <person name="Ezra D."/>
            <person name="Gonzalez J."/>
            <person name="Henrissat B."/>
            <person name="Kuo A."/>
            <person name="Liang C."/>
            <person name="Lipzen A."/>
            <person name="Lutzoni F."/>
            <person name="Magnuson J."/>
            <person name="Mondo S."/>
            <person name="Nolan M."/>
            <person name="Ohm R."/>
            <person name="Pangilinan J."/>
            <person name="Park H.-J."/>
            <person name="Ramirez L."/>
            <person name="Alfaro M."/>
            <person name="Sun H."/>
            <person name="Tritt A."/>
            <person name="Yoshinaga Y."/>
            <person name="Zwiers L.-H."/>
            <person name="Turgeon B."/>
            <person name="Goodwin S."/>
            <person name="Spatafora J."/>
            <person name="Crous P."/>
            <person name="Grigoriev I."/>
        </authorList>
    </citation>
    <scope>NUCLEOTIDE SEQUENCE</scope>
    <source>
        <strain evidence="3">CBS 113818</strain>
    </source>
</reference>
<organism evidence="3 4">
    <name type="scientific">Ophiobolus disseminans</name>
    <dbReference type="NCBI Taxonomy" id="1469910"/>
    <lineage>
        <taxon>Eukaryota</taxon>
        <taxon>Fungi</taxon>
        <taxon>Dikarya</taxon>
        <taxon>Ascomycota</taxon>
        <taxon>Pezizomycotina</taxon>
        <taxon>Dothideomycetes</taxon>
        <taxon>Pleosporomycetidae</taxon>
        <taxon>Pleosporales</taxon>
        <taxon>Pleosporineae</taxon>
        <taxon>Phaeosphaeriaceae</taxon>
        <taxon>Ophiobolus</taxon>
    </lineage>
</organism>
<feature type="compositionally biased region" description="Basic and acidic residues" evidence="2">
    <location>
        <begin position="16"/>
        <end position="32"/>
    </location>
</feature>
<dbReference type="AlphaFoldDB" id="A0A6A6ZCV8"/>
<dbReference type="Proteomes" id="UP000799424">
    <property type="component" value="Unassembled WGS sequence"/>
</dbReference>
<keyword evidence="4" id="KW-1185">Reference proteome</keyword>
<feature type="compositionally biased region" description="Low complexity" evidence="2">
    <location>
        <begin position="1"/>
        <end position="15"/>
    </location>
</feature>
<feature type="compositionally biased region" description="Basic and acidic residues" evidence="2">
    <location>
        <begin position="322"/>
        <end position="333"/>
    </location>
</feature>
<evidence type="ECO:0000256" key="2">
    <source>
        <dbReference type="SAM" id="MobiDB-lite"/>
    </source>
</evidence>
<name>A0A6A6ZCV8_9PLEO</name>
<protein>
    <submittedName>
        <fullName evidence="3">Uncharacterized protein</fullName>
    </submittedName>
</protein>
<accession>A0A6A6ZCV8</accession>
<gene>
    <name evidence="3" type="ORF">CC86DRAFT_413847</name>
</gene>
<evidence type="ECO:0000313" key="3">
    <source>
        <dbReference type="EMBL" id="KAF2818523.1"/>
    </source>
</evidence>
<evidence type="ECO:0000313" key="4">
    <source>
        <dbReference type="Proteomes" id="UP000799424"/>
    </source>
</evidence>
<feature type="region of interest" description="Disordered" evidence="2">
    <location>
        <begin position="1"/>
        <end position="32"/>
    </location>
</feature>
<proteinExistence type="predicted"/>
<evidence type="ECO:0000256" key="1">
    <source>
        <dbReference type="SAM" id="Coils"/>
    </source>
</evidence>
<dbReference type="EMBL" id="MU006251">
    <property type="protein sequence ID" value="KAF2818523.1"/>
    <property type="molecule type" value="Genomic_DNA"/>
</dbReference>
<feature type="region of interest" description="Disordered" evidence="2">
    <location>
        <begin position="322"/>
        <end position="343"/>
    </location>
</feature>
<sequence length="509" mass="57384">MELAEQQHAVAAAQKHATELTNSHREKEAASDEKCVALQARITQLTEAQDATTATNDKTKNTLTKERDNLLHQVNDLTLERRRDEMQSDIDTDSIRQERDSLRDALAKGQSGIHSLEEEKATTLRKMDELAQESSVYSETLDELVDQSSAEVDILNKRVEVLSKKLAFCQSGFTYYIQYSTESTKQLQAHKQRAKQLERAVERLSTRKAEIESRLQRSCDQSERRLTAVKRCLRLRIQMNVAMAMLLGERKASANTTSALILGNLKSKQHRAAFADRVHNLRNVIARRDTCVKSLSGAKDGLAAELGKLTAEKNEISAKFSTLEREKREEQEKAQSAAQQKEELTRATNEALAENKSLIDEKIQQSHVDLFFVCYQALGFGPQGIAFCEEAVSEMSRVDTTALQQRTADVEKVLRYHVAQMYEYRDALIQYRSCNQKLTSDLEEAHNHNATITASLKDAVCIIEGDRQAAKQAYDVNLKTLSDVKREFITVFAPLLGEDVDEILGAMQL</sequence>